<dbReference type="InterPro" id="IPR051782">
    <property type="entry name" value="ABC_Transporter_VariousFunc"/>
</dbReference>
<keyword evidence="6" id="KW-1185">Reference proteome</keyword>
<dbReference type="InterPro" id="IPR027417">
    <property type="entry name" value="P-loop_NTPase"/>
</dbReference>
<evidence type="ECO:0000256" key="3">
    <source>
        <dbReference type="ARBA" id="ARBA00022840"/>
    </source>
</evidence>
<reference evidence="5 6" key="1">
    <citation type="submission" date="2021-01" db="EMBL/GenBank/DDBJ databases">
        <title>Carboxyliciviraga sp.nov., isolated from coastal sediments.</title>
        <authorList>
            <person name="Lu D."/>
            <person name="Zhang T."/>
        </authorList>
    </citation>
    <scope>NUCLEOTIDE SEQUENCE [LARGE SCALE GENOMIC DNA]</scope>
    <source>
        <strain evidence="5 6">N1Y132</strain>
    </source>
</reference>
<organism evidence="5 6">
    <name type="scientific">Carboxylicivirga marina</name>
    <dbReference type="NCBI Taxonomy" id="2800988"/>
    <lineage>
        <taxon>Bacteria</taxon>
        <taxon>Pseudomonadati</taxon>
        <taxon>Bacteroidota</taxon>
        <taxon>Bacteroidia</taxon>
        <taxon>Marinilabiliales</taxon>
        <taxon>Marinilabiliaceae</taxon>
        <taxon>Carboxylicivirga</taxon>
    </lineage>
</organism>
<dbReference type="GO" id="GO:0005524">
    <property type="term" value="F:ATP binding"/>
    <property type="evidence" value="ECO:0007669"/>
    <property type="project" value="UniProtKB-KW"/>
</dbReference>
<comment type="caution">
    <text evidence="5">The sequence shown here is derived from an EMBL/GenBank/DDBJ whole genome shotgun (WGS) entry which is preliminary data.</text>
</comment>
<dbReference type="InterPro" id="IPR003439">
    <property type="entry name" value="ABC_transporter-like_ATP-bd"/>
</dbReference>
<keyword evidence="1" id="KW-0813">Transport</keyword>
<dbReference type="PANTHER" id="PTHR42939">
    <property type="entry name" value="ABC TRANSPORTER ATP-BINDING PROTEIN ALBC-RELATED"/>
    <property type="match status" value="1"/>
</dbReference>
<feature type="domain" description="ABC transporter" evidence="4">
    <location>
        <begin position="4"/>
        <end position="202"/>
    </location>
</feature>
<evidence type="ECO:0000313" key="5">
    <source>
        <dbReference type="EMBL" id="MBK3516114.1"/>
    </source>
</evidence>
<dbReference type="RefSeq" id="WP_200463347.1">
    <property type="nucleotide sequence ID" value="NZ_JAENRR010000003.1"/>
</dbReference>
<dbReference type="Proteomes" id="UP000605676">
    <property type="component" value="Unassembled WGS sequence"/>
</dbReference>
<name>A0ABS1HEL2_9BACT</name>
<dbReference type="InterPro" id="IPR003593">
    <property type="entry name" value="AAA+_ATPase"/>
</dbReference>
<dbReference type="Pfam" id="PF00005">
    <property type="entry name" value="ABC_tran"/>
    <property type="match status" value="1"/>
</dbReference>
<sequence>MMILKGQNIRKAFGHRTVLKGIDIAIDAGCVKGVVGENGSGKSTLVKILVGFVKADAGQLRVKGKIGYCPQEPLVFSRLSVAENFKYYASAYDLQAYDKEQSRYYKYLMEFFRFGQYKNDKVLHLSGGTVQKLNLAIALMHRPDLLILDEPYNGFDLETYQAFLEFIDVYRKQGGSVLLVTHLLTDNSYFDEVYKLNNGVLE</sequence>
<dbReference type="CDD" id="cd03230">
    <property type="entry name" value="ABC_DR_subfamily_A"/>
    <property type="match status" value="1"/>
</dbReference>
<dbReference type="SUPFAM" id="SSF52540">
    <property type="entry name" value="P-loop containing nucleoside triphosphate hydrolases"/>
    <property type="match status" value="1"/>
</dbReference>
<keyword evidence="2" id="KW-0547">Nucleotide-binding</keyword>
<dbReference type="PROSITE" id="PS50893">
    <property type="entry name" value="ABC_TRANSPORTER_2"/>
    <property type="match status" value="1"/>
</dbReference>
<gene>
    <name evidence="5" type="ORF">JIV24_02095</name>
</gene>
<dbReference type="EMBL" id="JAENRR010000003">
    <property type="protein sequence ID" value="MBK3516114.1"/>
    <property type="molecule type" value="Genomic_DNA"/>
</dbReference>
<evidence type="ECO:0000256" key="2">
    <source>
        <dbReference type="ARBA" id="ARBA00022741"/>
    </source>
</evidence>
<evidence type="ECO:0000259" key="4">
    <source>
        <dbReference type="PROSITE" id="PS50893"/>
    </source>
</evidence>
<dbReference type="SMART" id="SM00382">
    <property type="entry name" value="AAA"/>
    <property type="match status" value="1"/>
</dbReference>
<evidence type="ECO:0000256" key="1">
    <source>
        <dbReference type="ARBA" id="ARBA00022448"/>
    </source>
</evidence>
<proteinExistence type="predicted"/>
<dbReference type="PANTHER" id="PTHR42939:SF1">
    <property type="entry name" value="ABC TRANSPORTER ATP-BINDING PROTEIN ALBC-RELATED"/>
    <property type="match status" value="1"/>
</dbReference>
<keyword evidence="3 5" id="KW-0067">ATP-binding</keyword>
<evidence type="ECO:0000313" key="6">
    <source>
        <dbReference type="Proteomes" id="UP000605676"/>
    </source>
</evidence>
<dbReference type="Gene3D" id="3.40.50.300">
    <property type="entry name" value="P-loop containing nucleotide triphosphate hydrolases"/>
    <property type="match status" value="1"/>
</dbReference>
<accession>A0ABS1HEL2</accession>
<protein>
    <submittedName>
        <fullName evidence="5">ABC transporter ATP-binding protein</fullName>
    </submittedName>
</protein>